<evidence type="ECO:0000313" key="3">
    <source>
        <dbReference type="Proteomes" id="UP000712673"/>
    </source>
</evidence>
<accession>A0A937W1P4</accession>
<evidence type="ECO:0000313" key="2">
    <source>
        <dbReference type="EMBL" id="MBM3223585.1"/>
    </source>
</evidence>
<evidence type="ECO:0000256" key="1">
    <source>
        <dbReference type="SAM" id="MobiDB-lite"/>
    </source>
</evidence>
<dbReference type="AlphaFoldDB" id="A0A937W1P4"/>
<comment type="caution">
    <text evidence="2">The sequence shown here is derived from an EMBL/GenBank/DDBJ whole genome shotgun (WGS) entry which is preliminary data.</text>
</comment>
<feature type="region of interest" description="Disordered" evidence="1">
    <location>
        <begin position="519"/>
        <end position="541"/>
    </location>
</feature>
<protein>
    <submittedName>
        <fullName evidence="2">Uncharacterized protein</fullName>
    </submittedName>
</protein>
<gene>
    <name evidence="2" type="ORF">FJZ47_07275</name>
</gene>
<dbReference type="Proteomes" id="UP000712673">
    <property type="component" value="Unassembled WGS sequence"/>
</dbReference>
<organism evidence="2 3">
    <name type="scientific">Tectimicrobiota bacterium</name>
    <dbReference type="NCBI Taxonomy" id="2528274"/>
    <lineage>
        <taxon>Bacteria</taxon>
        <taxon>Pseudomonadati</taxon>
        <taxon>Nitrospinota/Tectimicrobiota group</taxon>
        <taxon>Candidatus Tectimicrobiota</taxon>
    </lineage>
</organism>
<name>A0A937W1P4_UNCTE</name>
<sequence length="541" mass="59649">MDTATKPSLASRMSALAETGMDFRGAPDEARTTLQQLRQEYPELRKFLEQRFARLPMAQQQVILALLEAASAPEWAPLLQQWSHSAALSLPLRARAAAAQAELPSSEEMAYRAQVAQAAQLLQALQQADPVPLDDDDTLMAPWTEQLAQLPLALQLDVARDLGVAHADLALAVLRVIHPTAQGREALAFVDAVAEIPLTGSAMLLQDVLLETADKGLQKAVKKSLHRLKAQGVLFNEVQPRRQAVVLGAGMQRLEKCLASFVDGAGERMLLLVRTKAMGGYNLAYLVINYGTGIRYAMGLQATKRELPEILAKVQGPAPLIELEPTYCQYQIALAHQMNLETNTPVPEEFFAIRDIVGECNTTFERAIIYSALSDADLEAVKTYDTYANELLELPEFAGWTLPASIIQKYGDALREIEQSQIVVSPAMQQERIYEIQTRAMAEVLGERSRRLMRIRLEEMAYYLLRTDRRREALWAVAAAQSLEDANPQSLRRNPFAGALLERSLEIAKARPTSGRIILPFSQTPAGSSPGGGSSESRLII</sequence>
<proteinExistence type="predicted"/>
<reference evidence="2" key="1">
    <citation type="submission" date="2019-03" db="EMBL/GenBank/DDBJ databases">
        <title>Lake Tanganyika Metagenome-Assembled Genomes (MAGs).</title>
        <authorList>
            <person name="Tran P."/>
        </authorList>
    </citation>
    <scope>NUCLEOTIDE SEQUENCE</scope>
    <source>
        <strain evidence="2">K_DeepCast_65m_m2_066</strain>
    </source>
</reference>
<dbReference type="EMBL" id="VGLS01000166">
    <property type="protein sequence ID" value="MBM3223585.1"/>
    <property type="molecule type" value="Genomic_DNA"/>
</dbReference>